<name>A0ABR2K552_9EUKA</name>
<evidence type="ECO:0000313" key="2">
    <source>
        <dbReference type="Proteomes" id="UP001470230"/>
    </source>
</evidence>
<evidence type="ECO:0000313" key="1">
    <source>
        <dbReference type="EMBL" id="KAK8886260.1"/>
    </source>
</evidence>
<reference evidence="1 2" key="1">
    <citation type="submission" date="2024-04" db="EMBL/GenBank/DDBJ databases">
        <title>Tritrichomonas musculus Genome.</title>
        <authorList>
            <person name="Alves-Ferreira E."/>
            <person name="Grigg M."/>
            <person name="Lorenzi H."/>
            <person name="Galac M."/>
        </authorList>
    </citation>
    <scope>NUCLEOTIDE SEQUENCE [LARGE SCALE GENOMIC DNA]</scope>
    <source>
        <strain evidence="1 2">EAF2021</strain>
    </source>
</reference>
<keyword evidence="2" id="KW-1185">Reference proteome</keyword>
<comment type="caution">
    <text evidence="1">The sequence shown here is derived from an EMBL/GenBank/DDBJ whole genome shotgun (WGS) entry which is preliminary data.</text>
</comment>
<evidence type="ECO:0008006" key="3">
    <source>
        <dbReference type="Google" id="ProtNLM"/>
    </source>
</evidence>
<gene>
    <name evidence="1" type="ORF">M9Y10_041720</name>
</gene>
<organism evidence="1 2">
    <name type="scientific">Tritrichomonas musculus</name>
    <dbReference type="NCBI Taxonomy" id="1915356"/>
    <lineage>
        <taxon>Eukaryota</taxon>
        <taxon>Metamonada</taxon>
        <taxon>Parabasalia</taxon>
        <taxon>Tritrichomonadida</taxon>
        <taxon>Tritrichomonadidae</taxon>
        <taxon>Tritrichomonas</taxon>
    </lineage>
</organism>
<dbReference type="Proteomes" id="UP001470230">
    <property type="component" value="Unassembled WGS sequence"/>
</dbReference>
<protein>
    <recommendedName>
        <fullName evidence="3">CRAL-TRIO domain-containing protein</fullName>
    </recommendedName>
</protein>
<accession>A0ABR2K552</accession>
<proteinExistence type="predicted"/>
<sequence length="123" mass="14498">MTMIYDVSLDKLVELDILINDSNYKVDDYNNDKKMLHNDLVGLISLDIHDKGFDGDDYYNAMYWFMKVIKAADDTWESLMIIQPQTFINHYQFPHDLMNIQPQPLIKQLSVPHVPKHLKQVTK</sequence>
<dbReference type="EMBL" id="JAPFFF010000007">
    <property type="protein sequence ID" value="KAK8886260.1"/>
    <property type="molecule type" value="Genomic_DNA"/>
</dbReference>